<protein>
    <recommendedName>
        <fullName evidence="9">YhgE/Pip domain-containing protein</fullName>
    </recommendedName>
</protein>
<proteinExistence type="predicted"/>
<dbReference type="InterPro" id="IPR051328">
    <property type="entry name" value="T7SS_ABC-Transporter"/>
</dbReference>
<dbReference type="InterPro" id="IPR023908">
    <property type="entry name" value="xxxLxxG_rpt"/>
</dbReference>
<name>A0A916JWS5_9MICO</name>
<dbReference type="Proteomes" id="UP000693892">
    <property type="component" value="Unassembled WGS sequence"/>
</dbReference>
<evidence type="ECO:0000256" key="1">
    <source>
        <dbReference type="ARBA" id="ARBA00004141"/>
    </source>
</evidence>
<keyword evidence="3 6" id="KW-1133">Transmembrane helix</keyword>
<evidence type="ECO:0008006" key="9">
    <source>
        <dbReference type="Google" id="ProtNLM"/>
    </source>
</evidence>
<dbReference type="NCBIfam" id="TIGR03057">
    <property type="entry name" value="xxxLxxG_by_4"/>
    <property type="match status" value="6"/>
</dbReference>
<evidence type="ECO:0000256" key="3">
    <source>
        <dbReference type="ARBA" id="ARBA00022989"/>
    </source>
</evidence>
<feature type="region of interest" description="Disordered" evidence="5">
    <location>
        <begin position="80"/>
        <end position="105"/>
    </location>
</feature>
<evidence type="ECO:0000313" key="7">
    <source>
        <dbReference type="EMBL" id="CAG7606249.1"/>
    </source>
</evidence>
<gene>
    <name evidence="7" type="ORF">LEUCIP111803_00904</name>
</gene>
<evidence type="ECO:0000313" key="8">
    <source>
        <dbReference type="Proteomes" id="UP000693892"/>
    </source>
</evidence>
<feature type="transmembrane region" description="Helical" evidence="6">
    <location>
        <begin position="12"/>
        <end position="37"/>
    </location>
</feature>
<comment type="caution">
    <text evidence="7">The sequence shown here is derived from an EMBL/GenBank/DDBJ whole genome shotgun (WGS) entry which is preliminary data.</text>
</comment>
<evidence type="ECO:0000256" key="4">
    <source>
        <dbReference type="ARBA" id="ARBA00023136"/>
    </source>
</evidence>
<sequence length="723" mass="71108">MATFTRLRADRPVRWSTILGLLLVPVTVAGLLLWGLWKPDARLESITAAVVNLDEPVTVDGQTVPLGRVLAGELIGGADGSEDAGDAGGAAGTDTATGRDADADTDADAATASNFTWVLTDAADASAGAEDGRYAAVVTIPEDFSAAATSASRGIDEAEQAMIEVQTSDRGRLLDSALAGIVMSTATGVLNQTLGEQSVASVFVSMNELGDGIADAADGAGRLADGGSQLADGVDELAGGAGELAAGTGEFVDGVGTLSAGAGDLASGSSEFADGAAKLSKGVGALATGAGDLATGAGDLATGAKQAAAGGQTLADGVKGYTDGVNTAIGGLQQGAAAAIAPLQQYRDAIADDTIPMPSPEAKEQALAGLDQLLAQLGALSSEDPETDLNQLKAGGTGLAKGAQDSADGQKKLATGAKKLAKGASKLSDGVDELETGTSTLATGARKLSTGTSAFADGASLLAAGGAQLATGTTELASGTEQLATGARQSAVGAQGLADGLQTAADQIPSTTEAQRTALAETMVSPVRAEGASGELFNAAGVPLFAGIALWAGSLASFLVLAPLWRRTREAARGVGAIALRSARPALVLGVAQGLLAGLILPPLLGYDPGQWLAFLGLSVVAGVSFALVNQGLSALLGGFGRFLSFALLVGAFAIGVVSTAPPLLQAVGDASPIGALFAGFQAAAMETAGVGAAFGVLTLWALGGFALTAFAVARERKRPVAA</sequence>
<accession>A0A916JWS5</accession>
<comment type="subcellular location">
    <subcellularLocation>
        <location evidence="1">Membrane</location>
        <topology evidence="1">Multi-pass membrane protein</topology>
    </subcellularLocation>
</comment>
<reference evidence="7" key="1">
    <citation type="submission" date="2021-06" db="EMBL/GenBank/DDBJ databases">
        <authorList>
            <person name="Criscuolo A."/>
        </authorList>
    </citation>
    <scope>NUCLEOTIDE SEQUENCE</scope>
    <source>
        <strain evidence="7">CIP111803</strain>
    </source>
</reference>
<feature type="transmembrane region" description="Helical" evidence="6">
    <location>
        <begin position="544"/>
        <end position="565"/>
    </location>
</feature>
<organism evidence="7 8">
    <name type="scientific">Leucobacter soli</name>
    <dbReference type="NCBI Taxonomy" id="2812850"/>
    <lineage>
        <taxon>Bacteria</taxon>
        <taxon>Bacillati</taxon>
        <taxon>Actinomycetota</taxon>
        <taxon>Actinomycetes</taxon>
        <taxon>Micrococcales</taxon>
        <taxon>Microbacteriaceae</taxon>
        <taxon>Leucobacter</taxon>
    </lineage>
</organism>
<feature type="transmembrane region" description="Helical" evidence="6">
    <location>
        <begin position="691"/>
        <end position="714"/>
    </location>
</feature>
<evidence type="ECO:0000256" key="2">
    <source>
        <dbReference type="ARBA" id="ARBA00022692"/>
    </source>
</evidence>
<keyword evidence="8" id="KW-1185">Reference proteome</keyword>
<dbReference type="AlphaFoldDB" id="A0A916JWS5"/>
<feature type="transmembrane region" description="Helical" evidence="6">
    <location>
        <begin position="586"/>
        <end position="605"/>
    </location>
</feature>
<evidence type="ECO:0000256" key="5">
    <source>
        <dbReference type="SAM" id="MobiDB-lite"/>
    </source>
</evidence>
<dbReference type="EMBL" id="CAJVAP010000008">
    <property type="protein sequence ID" value="CAG7606249.1"/>
    <property type="molecule type" value="Genomic_DNA"/>
</dbReference>
<dbReference type="GO" id="GO:0016020">
    <property type="term" value="C:membrane"/>
    <property type="evidence" value="ECO:0007669"/>
    <property type="project" value="UniProtKB-SubCell"/>
</dbReference>
<dbReference type="PANTHER" id="PTHR43077">
    <property type="entry name" value="TRANSPORT PERMEASE YVFS-RELATED"/>
    <property type="match status" value="1"/>
</dbReference>
<evidence type="ECO:0000256" key="6">
    <source>
        <dbReference type="SAM" id="Phobius"/>
    </source>
</evidence>
<keyword evidence="4 6" id="KW-0472">Membrane</keyword>
<dbReference type="RefSeq" id="WP_236021954.1">
    <property type="nucleotide sequence ID" value="NZ_CAJVAP010000008.1"/>
</dbReference>
<feature type="transmembrane region" description="Helical" evidence="6">
    <location>
        <begin position="611"/>
        <end position="629"/>
    </location>
</feature>
<feature type="transmembrane region" description="Helical" evidence="6">
    <location>
        <begin position="636"/>
        <end position="658"/>
    </location>
</feature>
<dbReference type="PANTHER" id="PTHR43077:SF10">
    <property type="entry name" value="TRANSPORT PERMEASE PROTEIN"/>
    <property type="match status" value="1"/>
</dbReference>
<keyword evidence="2 6" id="KW-0812">Transmembrane</keyword>